<name>A0A6A6SNE5_9PLEO</name>
<dbReference type="InterPro" id="IPR052337">
    <property type="entry name" value="SAT4-like"/>
</dbReference>
<dbReference type="OrthoDB" id="5398388at2759"/>
<protein>
    <recommendedName>
        <fullName evidence="8">Rhodopsin domain-containing protein</fullName>
    </recommendedName>
</protein>
<feature type="region of interest" description="Disordered" evidence="6">
    <location>
        <begin position="294"/>
        <end position="318"/>
    </location>
</feature>
<dbReference type="InterPro" id="IPR049326">
    <property type="entry name" value="Rhodopsin_dom_fungi"/>
</dbReference>
<dbReference type="Proteomes" id="UP000799324">
    <property type="component" value="Unassembled WGS sequence"/>
</dbReference>
<comment type="subcellular location">
    <subcellularLocation>
        <location evidence="1">Membrane</location>
        <topology evidence="1">Multi-pass membrane protein</topology>
    </subcellularLocation>
</comment>
<gene>
    <name evidence="9" type="ORF">K491DRAFT_708384</name>
</gene>
<evidence type="ECO:0000256" key="5">
    <source>
        <dbReference type="ARBA" id="ARBA00038359"/>
    </source>
</evidence>
<evidence type="ECO:0000256" key="3">
    <source>
        <dbReference type="ARBA" id="ARBA00022989"/>
    </source>
</evidence>
<evidence type="ECO:0000313" key="9">
    <source>
        <dbReference type="EMBL" id="KAF2649032.1"/>
    </source>
</evidence>
<feature type="compositionally biased region" description="Low complexity" evidence="6">
    <location>
        <begin position="294"/>
        <end position="307"/>
    </location>
</feature>
<dbReference type="GO" id="GO:0016020">
    <property type="term" value="C:membrane"/>
    <property type="evidence" value="ECO:0007669"/>
    <property type="project" value="UniProtKB-SubCell"/>
</dbReference>
<evidence type="ECO:0000256" key="6">
    <source>
        <dbReference type="SAM" id="MobiDB-lite"/>
    </source>
</evidence>
<evidence type="ECO:0000256" key="4">
    <source>
        <dbReference type="ARBA" id="ARBA00023136"/>
    </source>
</evidence>
<reference evidence="9" key="1">
    <citation type="journal article" date="2020" name="Stud. Mycol.">
        <title>101 Dothideomycetes genomes: a test case for predicting lifestyles and emergence of pathogens.</title>
        <authorList>
            <person name="Haridas S."/>
            <person name="Albert R."/>
            <person name="Binder M."/>
            <person name="Bloem J."/>
            <person name="Labutti K."/>
            <person name="Salamov A."/>
            <person name="Andreopoulos B."/>
            <person name="Baker S."/>
            <person name="Barry K."/>
            <person name="Bills G."/>
            <person name="Bluhm B."/>
            <person name="Cannon C."/>
            <person name="Castanera R."/>
            <person name="Culley D."/>
            <person name="Daum C."/>
            <person name="Ezra D."/>
            <person name="Gonzalez J."/>
            <person name="Henrissat B."/>
            <person name="Kuo A."/>
            <person name="Liang C."/>
            <person name="Lipzen A."/>
            <person name="Lutzoni F."/>
            <person name="Magnuson J."/>
            <person name="Mondo S."/>
            <person name="Nolan M."/>
            <person name="Ohm R."/>
            <person name="Pangilinan J."/>
            <person name="Park H.-J."/>
            <person name="Ramirez L."/>
            <person name="Alfaro M."/>
            <person name="Sun H."/>
            <person name="Tritt A."/>
            <person name="Yoshinaga Y."/>
            <person name="Zwiers L.-H."/>
            <person name="Turgeon B."/>
            <person name="Goodwin S."/>
            <person name="Spatafora J."/>
            <person name="Crous P."/>
            <person name="Grigoriev I."/>
        </authorList>
    </citation>
    <scope>NUCLEOTIDE SEQUENCE</scope>
    <source>
        <strain evidence="9">CBS 122681</strain>
    </source>
</reference>
<sequence length="345" mass="38140">MSPTRTPSIINHQLVVVSVIFPLIALVTVSLRFRARAAAKQPLRADDWWILASWISTLGMSINVWVFAHIIGVDYVKDPIPGAMYSRMAIWISGRMIQFPLATVKIGILLFYMRIFSTPRFKLWAWIAIVVTACWGIVLFFLGLVLADPIDAAWNPTRGHLRFNPGTFSIAQTSTSLALDVFVLCFPVPKIMRLHLDLKRKISIVMIFWLGSFCAIAAIVRLALIQQSTSKVLKSQGSSLVALQWKVYLFMLLEANCSVIAACLPCYGPLLRGFGVRAPESILRSVRSVFSLRSRNSSGNRSNHNQSGATSGLHKGGTATDSQIELNGSLSAQQQGNSKKTFSGW</sequence>
<comment type="similarity">
    <text evidence="5">Belongs to the SAT4 family.</text>
</comment>
<feature type="domain" description="Rhodopsin" evidence="8">
    <location>
        <begin position="31"/>
        <end position="272"/>
    </location>
</feature>
<evidence type="ECO:0000259" key="8">
    <source>
        <dbReference type="Pfam" id="PF20684"/>
    </source>
</evidence>
<accession>A0A6A6SNE5</accession>
<proteinExistence type="inferred from homology"/>
<dbReference type="PANTHER" id="PTHR33048">
    <property type="entry name" value="PTH11-LIKE INTEGRAL MEMBRANE PROTEIN (AFU_ORTHOLOGUE AFUA_5G11245)"/>
    <property type="match status" value="1"/>
</dbReference>
<dbReference type="PANTHER" id="PTHR33048:SF18">
    <property type="entry name" value="INTEGRAL MEMBRANE PROTEIN"/>
    <property type="match status" value="1"/>
</dbReference>
<dbReference type="EMBL" id="MU004510">
    <property type="protein sequence ID" value="KAF2649032.1"/>
    <property type="molecule type" value="Genomic_DNA"/>
</dbReference>
<feature type="transmembrane region" description="Helical" evidence="7">
    <location>
        <begin position="207"/>
        <end position="225"/>
    </location>
</feature>
<dbReference type="AlphaFoldDB" id="A0A6A6SNE5"/>
<evidence type="ECO:0000256" key="7">
    <source>
        <dbReference type="SAM" id="Phobius"/>
    </source>
</evidence>
<keyword evidence="2 7" id="KW-0812">Transmembrane</keyword>
<keyword evidence="10" id="KW-1185">Reference proteome</keyword>
<evidence type="ECO:0000256" key="2">
    <source>
        <dbReference type="ARBA" id="ARBA00022692"/>
    </source>
</evidence>
<feature type="transmembrane region" description="Helical" evidence="7">
    <location>
        <begin position="123"/>
        <end position="147"/>
    </location>
</feature>
<feature type="transmembrane region" description="Helical" evidence="7">
    <location>
        <begin position="88"/>
        <end position="111"/>
    </location>
</feature>
<keyword evidence="4 7" id="KW-0472">Membrane</keyword>
<dbReference type="Pfam" id="PF20684">
    <property type="entry name" value="Fung_rhodopsin"/>
    <property type="match status" value="1"/>
</dbReference>
<evidence type="ECO:0000313" key="10">
    <source>
        <dbReference type="Proteomes" id="UP000799324"/>
    </source>
</evidence>
<keyword evidence="3 7" id="KW-1133">Transmembrane helix</keyword>
<evidence type="ECO:0000256" key="1">
    <source>
        <dbReference type="ARBA" id="ARBA00004141"/>
    </source>
</evidence>
<feature type="transmembrane region" description="Helical" evidence="7">
    <location>
        <begin position="47"/>
        <end position="68"/>
    </location>
</feature>
<organism evidence="9 10">
    <name type="scientific">Lophiostoma macrostomum CBS 122681</name>
    <dbReference type="NCBI Taxonomy" id="1314788"/>
    <lineage>
        <taxon>Eukaryota</taxon>
        <taxon>Fungi</taxon>
        <taxon>Dikarya</taxon>
        <taxon>Ascomycota</taxon>
        <taxon>Pezizomycotina</taxon>
        <taxon>Dothideomycetes</taxon>
        <taxon>Pleosporomycetidae</taxon>
        <taxon>Pleosporales</taxon>
        <taxon>Lophiostomataceae</taxon>
        <taxon>Lophiostoma</taxon>
    </lineage>
</organism>
<feature type="transmembrane region" description="Helical" evidence="7">
    <location>
        <begin position="12"/>
        <end position="35"/>
    </location>
</feature>
<feature type="transmembrane region" description="Helical" evidence="7">
    <location>
        <begin position="167"/>
        <end position="186"/>
    </location>
</feature>